<dbReference type="PANTHER" id="PTHR21392">
    <property type="entry name" value="TRNA-URIDINE AMINOCARBOXYPROPYLTRANSFERASE 2"/>
    <property type="match status" value="1"/>
</dbReference>
<keyword evidence="8" id="KW-1185">Reference proteome</keyword>
<proteinExistence type="inferred from homology"/>
<protein>
    <recommendedName>
        <fullName evidence="1">tRNA-uridine aminocarboxypropyltransferase</fullName>
        <ecNumber evidence="1">2.5.1.25</ecNumber>
    </recommendedName>
</protein>
<dbReference type="GO" id="GO:0016432">
    <property type="term" value="F:tRNA-uridine aminocarboxypropyltransferase activity"/>
    <property type="evidence" value="ECO:0007669"/>
    <property type="project" value="UniProtKB-EC"/>
</dbReference>
<dbReference type="Proteomes" id="UP000290657">
    <property type="component" value="Unassembled WGS sequence"/>
</dbReference>
<evidence type="ECO:0000259" key="6">
    <source>
        <dbReference type="SMART" id="SM01144"/>
    </source>
</evidence>
<comment type="similarity">
    <text evidence="5">Belongs to the TDD superfamily. DTWD2 family.</text>
</comment>
<comment type="caution">
    <text evidence="7">The sequence shown here is derived from an EMBL/GenBank/DDBJ whole genome shotgun (WGS) entry which is preliminary data.</text>
</comment>
<name>A0A4Q0XS16_9BACT</name>
<gene>
    <name evidence="7" type="ORF">CRV04_03305</name>
</gene>
<dbReference type="OrthoDB" id="268835at2"/>
<dbReference type="Pfam" id="PF03942">
    <property type="entry name" value="DTW"/>
    <property type="match status" value="1"/>
</dbReference>
<evidence type="ECO:0000256" key="4">
    <source>
        <dbReference type="ARBA" id="ARBA00022694"/>
    </source>
</evidence>
<feature type="domain" description="DTW" evidence="6">
    <location>
        <begin position="2"/>
        <end position="199"/>
    </location>
</feature>
<keyword evidence="3" id="KW-0949">S-adenosyl-L-methionine</keyword>
<evidence type="ECO:0000256" key="1">
    <source>
        <dbReference type="ARBA" id="ARBA00012386"/>
    </source>
</evidence>
<dbReference type="InterPro" id="IPR005636">
    <property type="entry name" value="DTW"/>
</dbReference>
<dbReference type="SMART" id="SM01144">
    <property type="entry name" value="DTW"/>
    <property type="match status" value="1"/>
</dbReference>
<dbReference type="GO" id="GO:0008033">
    <property type="term" value="P:tRNA processing"/>
    <property type="evidence" value="ECO:0007669"/>
    <property type="project" value="UniProtKB-KW"/>
</dbReference>
<dbReference type="AlphaFoldDB" id="A0A4Q0XS16"/>
<keyword evidence="2" id="KW-0808">Transferase</keyword>
<evidence type="ECO:0000256" key="3">
    <source>
        <dbReference type="ARBA" id="ARBA00022691"/>
    </source>
</evidence>
<dbReference type="InterPro" id="IPR039262">
    <property type="entry name" value="DTWD2/TAPT"/>
</dbReference>
<evidence type="ECO:0000256" key="2">
    <source>
        <dbReference type="ARBA" id="ARBA00022679"/>
    </source>
</evidence>
<accession>A0A4Q0XS16</accession>
<dbReference type="EMBL" id="PDKN01000002">
    <property type="protein sequence ID" value="RXJ60052.1"/>
    <property type="molecule type" value="Genomic_DNA"/>
</dbReference>
<dbReference type="RefSeq" id="WP_128995362.1">
    <property type="nucleotide sequence ID" value="NZ_PDKN01000002.1"/>
</dbReference>
<organism evidence="7 8">
    <name type="scientific">Candidatus Marinarcus aquaticus</name>
    <dbReference type="NCBI Taxonomy" id="2044504"/>
    <lineage>
        <taxon>Bacteria</taxon>
        <taxon>Pseudomonadati</taxon>
        <taxon>Campylobacterota</taxon>
        <taxon>Epsilonproteobacteria</taxon>
        <taxon>Campylobacterales</taxon>
        <taxon>Arcobacteraceae</taxon>
        <taxon>Candidatus Marinarcus</taxon>
    </lineage>
</organism>
<reference evidence="7 8" key="1">
    <citation type="submission" date="2017-10" db="EMBL/GenBank/DDBJ databases">
        <title>Genomics of the genus Arcobacter.</title>
        <authorList>
            <person name="Perez-Cataluna A."/>
            <person name="Figueras M.J."/>
        </authorList>
    </citation>
    <scope>NUCLEOTIDE SEQUENCE [LARGE SCALE GENOMIC DNA]</scope>
    <source>
        <strain evidence="7 8">CECT 8987</strain>
    </source>
</reference>
<dbReference type="EC" id="2.5.1.25" evidence="1"/>
<sequence>MTRAFCYECYRPQTSCMCEHIHPIQTNTKFIILMHPKEYRKTKNGTGHLTNKSLVNSEIHIGIDFTKNASVQTILNDKKYEPFLLYPGKDSILLNEEKIETTKKLALFIIDSTWPCSKKILRQNPFLQTMRSISFEATQLSQFHIKTQPQKECLSTIESTLSILQHLHTQQFETITSTQFERFLTPFKAMVDYQLQCAHNNKNIRFK</sequence>
<keyword evidence="4" id="KW-0819">tRNA processing</keyword>
<dbReference type="PANTHER" id="PTHR21392:SF0">
    <property type="entry name" value="TRNA-URIDINE AMINOCARBOXYPROPYLTRANSFERASE 2"/>
    <property type="match status" value="1"/>
</dbReference>
<evidence type="ECO:0000256" key="5">
    <source>
        <dbReference type="ARBA" id="ARBA00034489"/>
    </source>
</evidence>
<evidence type="ECO:0000313" key="8">
    <source>
        <dbReference type="Proteomes" id="UP000290657"/>
    </source>
</evidence>
<evidence type="ECO:0000313" key="7">
    <source>
        <dbReference type="EMBL" id="RXJ60052.1"/>
    </source>
</evidence>